<evidence type="ECO:0000256" key="6">
    <source>
        <dbReference type="ARBA" id="ARBA00022840"/>
    </source>
</evidence>
<proteinExistence type="predicted"/>
<dbReference type="GO" id="GO:0016887">
    <property type="term" value="F:ATP hydrolysis activity"/>
    <property type="evidence" value="ECO:0007669"/>
    <property type="project" value="InterPro"/>
</dbReference>
<keyword evidence="1" id="KW-0813">Transport</keyword>
<dbReference type="FunFam" id="3.40.50.300:FF:000042">
    <property type="entry name" value="Maltose/maltodextrin ABC transporter, ATP-binding protein"/>
    <property type="match status" value="1"/>
</dbReference>
<keyword evidence="3" id="KW-0997">Cell inner membrane</keyword>
<dbReference type="InterPro" id="IPR015855">
    <property type="entry name" value="ABC_transpr_MalK-like"/>
</dbReference>
<keyword evidence="2" id="KW-1003">Cell membrane</keyword>
<dbReference type="AlphaFoldDB" id="A0A1M5G433"/>
<keyword evidence="5" id="KW-0547">Nucleotide-binding</keyword>
<dbReference type="InterPro" id="IPR027417">
    <property type="entry name" value="P-loop_NTPase"/>
</dbReference>
<dbReference type="PANTHER" id="PTHR43875:SF3">
    <property type="entry name" value="MALTOSE_MALTODEXTRIN IMPORT ATP-BINDING PROTEIN MALK"/>
    <property type="match status" value="1"/>
</dbReference>
<evidence type="ECO:0000256" key="7">
    <source>
        <dbReference type="ARBA" id="ARBA00023136"/>
    </source>
</evidence>
<dbReference type="Gene3D" id="3.40.50.300">
    <property type="entry name" value="P-loop containing nucleotide triphosphate hydrolases"/>
    <property type="match status" value="1"/>
</dbReference>
<dbReference type="EMBL" id="FQVF01000014">
    <property type="protein sequence ID" value="SHF98560.1"/>
    <property type="molecule type" value="Genomic_DNA"/>
</dbReference>
<organism evidence="9 10">
    <name type="scientific">Marinomonas polaris DSM 16579</name>
    <dbReference type="NCBI Taxonomy" id="1122206"/>
    <lineage>
        <taxon>Bacteria</taxon>
        <taxon>Pseudomonadati</taxon>
        <taxon>Pseudomonadota</taxon>
        <taxon>Gammaproteobacteria</taxon>
        <taxon>Oceanospirillales</taxon>
        <taxon>Oceanospirillaceae</taxon>
        <taxon>Marinomonas</taxon>
    </lineage>
</organism>
<keyword evidence="4" id="KW-0762">Sugar transport</keyword>
<dbReference type="Gene3D" id="2.40.50.140">
    <property type="entry name" value="Nucleic acid-binding proteins"/>
    <property type="match status" value="1"/>
</dbReference>
<keyword evidence="10" id="KW-1185">Reference proteome</keyword>
<dbReference type="SUPFAM" id="SSF50331">
    <property type="entry name" value="MOP-like"/>
    <property type="match status" value="1"/>
</dbReference>
<dbReference type="InterPro" id="IPR003439">
    <property type="entry name" value="ABC_transporter-like_ATP-bd"/>
</dbReference>
<dbReference type="RefSeq" id="WP_072840519.1">
    <property type="nucleotide sequence ID" value="NZ_FQVF01000014.1"/>
</dbReference>
<accession>A0A1M5G433</accession>
<keyword evidence="6 9" id="KW-0067">ATP-binding</keyword>
<evidence type="ECO:0000256" key="1">
    <source>
        <dbReference type="ARBA" id="ARBA00022448"/>
    </source>
</evidence>
<dbReference type="SUPFAM" id="SSF52540">
    <property type="entry name" value="P-loop containing nucleoside triphosphate hydrolases"/>
    <property type="match status" value="1"/>
</dbReference>
<dbReference type="GO" id="GO:0055052">
    <property type="term" value="C:ATP-binding cassette (ABC) transporter complex, substrate-binding subunit-containing"/>
    <property type="evidence" value="ECO:0007669"/>
    <property type="project" value="TreeGrafter"/>
</dbReference>
<evidence type="ECO:0000256" key="4">
    <source>
        <dbReference type="ARBA" id="ARBA00022597"/>
    </source>
</evidence>
<dbReference type="PANTHER" id="PTHR43875">
    <property type="entry name" value="MALTODEXTRIN IMPORT ATP-BINDING PROTEIN MSMX"/>
    <property type="match status" value="1"/>
</dbReference>
<dbReference type="PROSITE" id="PS50893">
    <property type="entry name" value="ABC_TRANSPORTER_2"/>
    <property type="match status" value="1"/>
</dbReference>
<sequence length="364" mass="40444">MSNLKLSGISKSFDGIKTIHDVDLDIKDGEFVVFVGPSGCGKSTLLRLIAGLEKVTEGEINIGGRVVNDLEPSKRGISMVFQSYALYPHMTVRQNMSVGLKVAGLKKSEIERKVNEAAKILQLDDLMERKPAQLSGGQRQRVAIGRSIVRNPDVFLFDEPLSNLDAELRVKMRLEITALHEQLKSTMIYVTHDQVEAMTMADKIVVLKEGRVVQVGSPLELYNNPVNQFVGGFIGSPRMNFIAASFHKQEGKNITLKTKTGENVDFALDTDTTLKNDPLSIGIRPEHIALGNKYSVKIRLKIKAIELLGGTSYVHGSQANGEDLIIEIKSENMLERHKEYDFSFCPSRCHVFDHLGNVIKLARN</sequence>
<name>A0A1M5G433_9GAMM</name>
<feature type="domain" description="ABC transporter" evidence="8">
    <location>
        <begin position="4"/>
        <end position="234"/>
    </location>
</feature>
<evidence type="ECO:0000256" key="3">
    <source>
        <dbReference type="ARBA" id="ARBA00022519"/>
    </source>
</evidence>
<protein>
    <submittedName>
        <fullName evidence="9">Carbohydrate ABC transporter ATP-binding protein, CUT1 family (TC 3.A.1.1.-)</fullName>
    </submittedName>
</protein>
<dbReference type="CDD" id="cd03301">
    <property type="entry name" value="ABC_MalK_N"/>
    <property type="match status" value="1"/>
</dbReference>
<keyword evidence="7" id="KW-0472">Membrane</keyword>
<dbReference type="SMART" id="SM00382">
    <property type="entry name" value="AAA"/>
    <property type="match status" value="1"/>
</dbReference>
<reference evidence="10" key="1">
    <citation type="submission" date="2016-11" db="EMBL/GenBank/DDBJ databases">
        <authorList>
            <person name="Varghese N."/>
            <person name="Submissions S."/>
        </authorList>
    </citation>
    <scope>NUCLEOTIDE SEQUENCE [LARGE SCALE GENOMIC DNA]</scope>
    <source>
        <strain evidence="10">DSM 16579</strain>
    </source>
</reference>
<dbReference type="InterPro" id="IPR047641">
    <property type="entry name" value="ABC_transpr_MalK/UgpC-like"/>
</dbReference>
<dbReference type="GO" id="GO:1990060">
    <property type="term" value="C:maltose transport complex"/>
    <property type="evidence" value="ECO:0007669"/>
    <property type="project" value="TreeGrafter"/>
</dbReference>
<dbReference type="NCBIfam" id="NF008653">
    <property type="entry name" value="PRK11650.1"/>
    <property type="match status" value="1"/>
</dbReference>
<dbReference type="InterPro" id="IPR012340">
    <property type="entry name" value="NA-bd_OB-fold"/>
</dbReference>
<dbReference type="PROSITE" id="PS00211">
    <property type="entry name" value="ABC_TRANSPORTER_1"/>
    <property type="match status" value="1"/>
</dbReference>
<gene>
    <name evidence="9" type="ORF">SAMN02745753_03020</name>
</gene>
<dbReference type="OrthoDB" id="9802264at2"/>
<dbReference type="GO" id="GO:0015423">
    <property type="term" value="F:ABC-type maltose transporter activity"/>
    <property type="evidence" value="ECO:0007669"/>
    <property type="project" value="TreeGrafter"/>
</dbReference>
<dbReference type="Gene3D" id="2.40.50.100">
    <property type="match status" value="1"/>
</dbReference>
<dbReference type="InterPro" id="IPR040582">
    <property type="entry name" value="OB_MalK-like"/>
</dbReference>
<dbReference type="Pfam" id="PF00005">
    <property type="entry name" value="ABC_tran"/>
    <property type="match status" value="1"/>
</dbReference>
<evidence type="ECO:0000313" key="9">
    <source>
        <dbReference type="EMBL" id="SHF98560.1"/>
    </source>
</evidence>
<dbReference type="STRING" id="1122206.SAMN02745753_03020"/>
<evidence type="ECO:0000256" key="5">
    <source>
        <dbReference type="ARBA" id="ARBA00022741"/>
    </source>
</evidence>
<dbReference type="InterPro" id="IPR017871">
    <property type="entry name" value="ABC_transporter-like_CS"/>
</dbReference>
<evidence type="ECO:0000256" key="2">
    <source>
        <dbReference type="ARBA" id="ARBA00022475"/>
    </source>
</evidence>
<dbReference type="GO" id="GO:0005524">
    <property type="term" value="F:ATP binding"/>
    <property type="evidence" value="ECO:0007669"/>
    <property type="project" value="UniProtKB-KW"/>
</dbReference>
<dbReference type="InterPro" id="IPR003593">
    <property type="entry name" value="AAA+_ATPase"/>
</dbReference>
<dbReference type="Proteomes" id="UP000184517">
    <property type="component" value="Unassembled WGS sequence"/>
</dbReference>
<dbReference type="InterPro" id="IPR008995">
    <property type="entry name" value="Mo/tungstate-bd_C_term_dom"/>
</dbReference>
<dbReference type="Pfam" id="PF17912">
    <property type="entry name" value="OB_MalK"/>
    <property type="match status" value="1"/>
</dbReference>
<evidence type="ECO:0000259" key="8">
    <source>
        <dbReference type="PROSITE" id="PS50893"/>
    </source>
</evidence>
<evidence type="ECO:0000313" key="10">
    <source>
        <dbReference type="Proteomes" id="UP000184517"/>
    </source>
</evidence>